<proteinExistence type="inferred from homology"/>
<name>A0A1I6BN88_9GAMM</name>
<dbReference type="FunFam" id="1.10.10.10:FF:000001">
    <property type="entry name" value="LysR family transcriptional regulator"/>
    <property type="match status" value="1"/>
</dbReference>
<dbReference type="AlphaFoldDB" id="A0A1I6BN88"/>
<dbReference type="GO" id="GO:0005829">
    <property type="term" value="C:cytosol"/>
    <property type="evidence" value="ECO:0007669"/>
    <property type="project" value="TreeGrafter"/>
</dbReference>
<dbReference type="Proteomes" id="UP000242815">
    <property type="component" value="Unassembled WGS sequence"/>
</dbReference>
<protein>
    <submittedName>
        <fullName evidence="6">LysR family transcriptional regulator, pca operon transcriptional activator</fullName>
    </submittedName>
</protein>
<dbReference type="PRINTS" id="PR00039">
    <property type="entry name" value="HTHLYSR"/>
</dbReference>
<gene>
    <name evidence="6" type="ORF">SAMN05216578_10531</name>
</gene>
<evidence type="ECO:0000259" key="5">
    <source>
        <dbReference type="PROSITE" id="PS50931"/>
    </source>
</evidence>
<evidence type="ECO:0000313" key="7">
    <source>
        <dbReference type="Proteomes" id="UP000242815"/>
    </source>
</evidence>
<feature type="domain" description="HTH lysR-type" evidence="5">
    <location>
        <begin position="14"/>
        <end position="71"/>
    </location>
</feature>
<dbReference type="Pfam" id="PF03466">
    <property type="entry name" value="LysR_substrate"/>
    <property type="match status" value="1"/>
</dbReference>
<dbReference type="Pfam" id="PF00126">
    <property type="entry name" value="HTH_1"/>
    <property type="match status" value="1"/>
</dbReference>
<dbReference type="InterPro" id="IPR036388">
    <property type="entry name" value="WH-like_DNA-bd_sf"/>
</dbReference>
<reference evidence="6 7" key="1">
    <citation type="submission" date="2016-10" db="EMBL/GenBank/DDBJ databases">
        <authorList>
            <person name="de Groot N.N."/>
        </authorList>
    </citation>
    <scope>NUCLEOTIDE SEQUENCE [LARGE SCALE GENOMIC DNA]</scope>
    <source>
        <strain evidence="6 7">JCM 18415</strain>
    </source>
</reference>
<dbReference type="NCBIfam" id="TIGR02424">
    <property type="entry name" value="TF_pcaQ"/>
    <property type="match status" value="1"/>
</dbReference>
<dbReference type="InterPro" id="IPR000847">
    <property type="entry name" value="LysR_HTH_N"/>
</dbReference>
<dbReference type="Gene3D" id="1.10.10.10">
    <property type="entry name" value="Winged helix-like DNA-binding domain superfamily/Winged helix DNA-binding domain"/>
    <property type="match status" value="1"/>
</dbReference>
<sequence length="314" mass="34320">MAAGRASMNPDNRIKLRHLHCFLEVARQGSVQRAADALAISQPAVSKTLRELEELLCNRLFERNRQGVVLTEAGTAFLHVAGPSLQALRRGIENLRSDEFKAGELRLGVLSSVETWLMPEIISRLHLHHQGLRISVQNGPAVYLLGLLRSGEVDLVVGRLSDSPHLAGLQFEHLYGDELRFVVAPGHPLQNCSSDLLPGRLADFPMVLPLPGTTIRQHADSLLLQTGARLPIRCLETLSNTLARRYALTAQAVWIAPHDAVREDLAGGLLRALAIPANLAGGSIGVCTNPMMHQSVALQWCLEELRTLATHNMS</sequence>
<dbReference type="STRING" id="1002526.SAMN05216578_10531"/>
<evidence type="ECO:0000313" key="6">
    <source>
        <dbReference type="EMBL" id="SFQ82408.1"/>
    </source>
</evidence>
<dbReference type="GO" id="GO:0003677">
    <property type="term" value="F:DNA binding"/>
    <property type="evidence" value="ECO:0007669"/>
    <property type="project" value="UniProtKB-KW"/>
</dbReference>
<dbReference type="InterPro" id="IPR005119">
    <property type="entry name" value="LysR_subst-bd"/>
</dbReference>
<dbReference type="Gene3D" id="3.40.190.10">
    <property type="entry name" value="Periplasmic binding protein-like II"/>
    <property type="match status" value="2"/>
</dbReference>
<evidence type="ECO:0000256" key="3">
    <source>
        <dbReference type="ARBA" id="ARBA00023125"/>
    </source>
</evidence>
<dbReference type="EMBL" id="FOYD01000005">
    <property type="protein sequence ID" value="SFQ82408.1"/>
    <property type="molecule type" value="Genomic_DNA"/>
</dbReference>
<dbReference type="SUPFAM" id="SSF53850">
    <property type="entry name" value="Periplasmic binding protein-like II"/>
    <property type="match status" value="1"/>
</dbReference>
<dbReference type="GO" id="GO:0019619">
    <property type="term" value="P:3,4-dihydroxybenzoate catabolic process"/>
    <property type="evidence" value="ECO:0007669"/>
    <property type="project" value="InterPro"/>
</dbReference>
<organism evidence="6 7">
    <name type="scientific">Halopseudomonas formosensis</name>
    <dbReference type="NCBI Taxonomy" id="1002526"/>
    <lineage>
        <taxon>Bacteria</taxon>
        <taxon>Pseudomonadati</taxon>
        <taxon>Pseudomonadota</taxon>
        <taxon>Gammaproteobacteria</taxon>
        <taxon>Pseudomonadales</taxon>
        <taxon>Pseudomonadaceae</taxon>
        <taxon>Halopseudomonas</taxon>
    </lineage>
</organism>
<dbReference type="GO" id="GO:0045893">
    <property type="term" value="P:positive regulation of DNA-templated transcription"/>
    <property type="evidence" value="ECO:0007669"/>
    <property type="project" value="InterPro"/>
</dbReference>
<keyword evidence="2" id="KW-0805">Transcription regulation</keyword>
<evidence type="ECO:0000256" key="1">
    <source>
        <dbReference type="ARBA" id="ARBA00009437"/>
    </source>
</evidence>
<evidence type="ECO:0000256" key="4">
    <source>
        <dbReference type="ARBA" id="ARBA00023163"/>
    </source>
</evidence>
<keyword evidence="3" id="KW-0238">DNA-binding</keyword>
<keyword evidence="4" id="KW-0804">Transcription</keyword>
<dbReference type="PANTHER" id="PTHR30419">
    <property type="entry name" value="HTH-TYPE TRANSCRIPTIONAL REGULATOR YBHD"/>
    <property type="match status" value="1"/>
</dbReference>
<dbReference type="InterPro" id="IPR050950">
    <property type="entry name" value="HTH-type_LysR_regulators"/>
</dbReference>
<evidence type="ECO:0000256" key="2">
    <source>
        <dbReference type="ARBA" id="ARBA00023015"/>
    </source>
</evidence>
<dbReference type="InterPro" id="IPR036390">
    <property type="entry name" value="WH_DNA-bd_sf"/>
</dbReference>
<dbReference type="PANTHER" id="PTHR30419:SF8">
    <property type="entry name" value="NITROGEN ASSIMILATION TRANSCRIPTIONAL ACTIVATOR-RELATED"/>
    <property type="match status" value="1"/>
</dbReference>
<dbReference type="SUPFAM" id="SSF46785">
    <property type="entry name" value="Winged helix' DNA-binding domain"/>
    <property type="match status" value="1"/>
</dbReference>
<dbReference type="GO" id="GO:0003700">
    <property type="term" value="F:DNA-binding transcription factor activity"/>
    <property type="evidence" value="ECO:0007669"/>
    <property type="project" value="InterPro"/>
</dbReference>
<accession>A0A1I6BN88</accession>
<dbReference type="InterPro" id="IPR012787">
    <property type="entry name" value="TF_PcaQ"/>
</dbReference>
<dbReference type="PROSITE" id="PS50931">
    <property type="entry name" value="HTH_LYSR"/>
    <property type="match status" value="1"/>
</dbReference>
<comment type="similarity">
    <text evidence="1">Belongs to the LysR transcriptional regulatory family.</text>
</comment>